<dbReference type="OrthoDB" id="2297459at2"/>
<name>A0A4Z0JIZ9_9LACO</name>
<dbReference type="Proteomes" id="UP000298021">
    <property type="component" value="Unassembled WGS sequence"/>
</dbReference>
<dbReference type="EMBL" id="RKLY01000018">
    <property type="protein sequence ID" value="TGD22826.1"/>
    <property type="molecule type" value="Genomic_DNA"/>
</dbReference>
<comment type="caution">
    <text evidence="1">The sequence shown here is derived from an EMBL/GenBank/DDBJ whole genome shotgun (WGS) entry which is preliminary data.</text>
</comment>
<gene>
    <name evidence="1" type="ORF">EGT49_07845</name>
</gene>
<reference evidence="1 2" key="1">
    <citation type="submission" date="2018-10" db="EMBL/GenBank/DDBJ databases">
        <title>Lactobacillus sp. R7 and Lactobacillus sp. R19 isolated from fermented mustard green product of Taiwan.</title>
        <authorList>
            <person name="Lin S.-T."/>
        </authorList>
    </citation>
    <scope>NUCLEOTIDE SEQUENCE [LARGE SCALE GENOMIC DNA]</scope>
    <source>
        <strain evidence="1 2">BCRC 81127</strain>
    </source>
</reference>
<sequence length="161" mass="18759">MDTLKLTDEEAQKLIDLLKLTLTKQKFILNEGLKGKIKIVGKLNGNDHYFFLSFMYAIDNIHLNFYDAVTNHTLVRINLDSKFHKNSDGVIRGNRVEIFSKDEFIAKNDGVTQIKAYSLPYKNFRNSNDFFDALEDIFNYTNVKDHRSITFEKNNILNTEL</sequence>
<dbReference type="AlphaFoldDB" id="A0A4Z0JIZ9"/>
<dbReference type="RefSeq" id="WP_135373151.1">
    <property type="nucleotide sequence ID" value="NZ_RKLY01000018.1"/>
</dbReference>
<evidence type="ECO:0000313" key="2">
    <source>
        <dbReference type="Proteomes" id="UP000298021"/>
    </source>
</evidence>
<proteinExistence type="predicted"/>
<accession>A0A4Z0JIZ9</accession>
<dbReference type="InterPro" id="IPR053916">
    <property type="entry name" value="DUF6978"/>
</dbReference>
<dbReference type="Pfam" id="PF22398">
    <property type="entry name" value="DUF6978"/>
    <property type="match status" value="1"/>
</dbReference>
<organism evidence="1 2">
    <name type="scientific">Companilactobacillus suantsaicola</name>
    <dbReference type="NCBI Taxonomy" id="2487723"/>
    <lineage>
        <taxon>Bacteria</taxon>
        <taxon>Bacillati</taxon>
        <taxon>Bacillota</taxon>
        <taxon>Bacilli</taxon>
        <taxon>Lactobacillales</taxon>
        <taxon>Lactobacillaceae</taxon>
        <taxon>Companilactobacillus</taxon>
    </lineage>
</organism>
<protein>
    <submittedName>
        <fullName evidence="1">Uncharacterized protein</fullName>
    </submittedName>
</protein>
<evidence type="ECO:0000313" key="1">
    <source>
        <dbReference type="EMBL" id="TGD22826.1"/>
    </source>
</evidence>
<keyword evidence="2" id="KW-1185">Reference proteome</keyword>